<dbReference type="AlphaFoldDB" id="A0A1V8SAI0"/>
<gene>
    <name evidence="3" type="ORF">B0A48_17778</name>
</gene>
<dbReference type="InterPro" id="IPR013830">
    <property type="entry name" value="SGNH_hydro"/>
</dbReference>
<dbReference type="CDD" id="cd01833">
    <property type="entry name" value="XynB_like"/>
    <property type="match status" value="1"/>
</dbReference>
<dbReference type="PANTHER" id="PTHR30383">
    <property type="entry name" value="THIOESTERASE 1/PROTEASE 1/LYSOPHOSPHOLIPASE L1"/>
    <property type="match status" value="1"/>
</dbReference>
<evidence type="ECO:0000256" key="1">
    <source>
        <dbReference type="SAM" id="SignalP"/>
    </source>
</evidence>
<comment type="caution">
    <text evidence="3">The sequence shown here is derived from an EMBL/GenBank/DDBJ whole genome shotgun (WGS) entry which is preliminary data.</text>
</comment>
<feature type="domain" description="SGNH hydrolase-type esterase" evidence="2">
    <location>
        <begin position="40"/>
        <end position="217"/>
    </location>
</feature>
<keyword evidence="4" id="KW-1185">Reference proteome</keyword>
<dbReference type="Proteomes" id="UP000192596">
    <property type="component" value="Unassembled WGS sequence"/>
</dbReference>
<dbReference type="Pfam" id="PF13472">
    <property type="entry name" value="Lipase_GDSL_2"/>
    <property type="match status" value="1"/>
</dbReference>
<dbReference type="InterPro" id="IPR036514">
    <property type="entry name" value="SGNH_hydro_sf"/>
</dbReference>
<name>A0A1V8SAI0_9PEZI</name>
<keyword evidence="1" id="KW-0732">Signal</keyword>
<accession>A0A1V8SAI0</accession>
<dbReference type="OrthoDB" id="3915838at2759"/>
<protein>
    <recommendedName>
        <fullName evidence="2">SGNH hydrolase-type esterase domain-containing protein</fullName>
    </recommendedName>
</protein>
<organism evidence="3 4">
    <name type="scientific">Cryoendolithus antarcticus</name>
    <dbReference type="NCBI Taxonomy" id="1507870"/>
    <lineage>
        <taxon>Eukaryota</taxon>
        <taxon>Fungi</taxon>
        <taxon>Dikarya</taxon>
        <taxon>Ascomycota</taxon>
        <taxon>Pezizomycotina</taxon>
        <taxon>Dothideomycetes</taxon>
        <taxon>Dothideomycetidae</taxon>
        <taxon>Cladosporiales</taxon>
        <taxon>Cladosporiaceae</taxon>
        <taxon>Cryoendolithus</taxon>
    </lineage>
</organism>
<reference evidence="4" key="1">
    <citation type="submission" date="2017-03" db="EMBL/GenBank/DDBJ databases">
        <title>Genomes of endolithic fungi from Antarctica.</title>
        <authorList>
            <person name="Coleine C."/>
            <person name="Masonjones S."/>
            <person name="Stajich J.E."/>
        </authorList>
    </citation>
    <scope>NUCLEOTIDE SEQUENCE [LARGE SCALE GENOMIC DNA]</scope>
    <source>
        <strain evidence="4">CCFEE 5527</strain>
    </source>
</reference>
<dbReference type="Gene3D" id="3.40.50.1110">
    <property type="entry name" value="SGNH hydrolase"/>
    <property type="match status" value="1"/>
</dbReference>
<dbReference type="InParanoid" id="A0A1V8SAI0"/>
<dbReference type="STRING" id="1507870.A0A1V8SAI0"/>
<feature type="chain" id="PRO_5012280265" description="SGNH hydrolase-type esterase domain-containing protein" evidence="1">
    <location>
        <begin position="17"/>
        <end position="236"/>
    </location>
</feature>
<proteinExistence type="predicted"/>
<evidence type="ECO:0000313" key="4">
    <source>
        <dbReference type="Proteomes" id="UP000192596"/>
    </source>
</evidence>
<sequence>MQLTALVLSLALSTSALPVPNFLVARQNSINGKTISLLPLGDSITWGYPNPTTGYRSPLYNSLAALSPKSLDFVGSVQAGTMKDPDNEGHPGYTIAQIASAASAIKSRYKPNVILLHAGTNDANGSADPSQAGNNLGKLIDQVIGQWPNAALLVARIIPSTNSNTQRNIDTLNSQINTLVSNRANQGKHIAVVDMSKGKINTSDLSDSLHPTQAGYAKMANLWLAGIKTAAGKGWF</sequence>
<dbReference type="SUPFAM" id="SSF52266">
    <property type="entry name" value="SGNH hydrolase"/>
    <property type="match status" value="1"/>
</dbReference>
<evidence type="ECO:0000313" key="3">
    <source>
        <dbReference type="EMBL" id="OQN95940.1"/>
    </source>
</evidence>
<dbReference type="EMBL" id="NAJO01000076">
    <property type="protein sequence ID" value="OQN95940.1"/>
    <property type="molecule type" value="Genomic_DNA"/>
</dbReference>
<dbReference type="PANTHER" id="PTHR30383:SF5">
    <property type="entry name" value="SGNH HYDROLASE-TYPE ESTERASE DOMAIN-CONTAINING PROTEIN"/>
    <property type="match status" value="1"/>
</dbReference>
<feature type="signal peptide" evidence="1">
    <location>
        <begin position="1"/>
        <end position="16"/>
    </location>
</feature>
<evidence type="ECO:0000259" key="2">
    <source>
        <dbReference type="Pfam" id="PF13472"/>
    </source>
</evidence>
<dbReference type="InterPro" id="IPR051532">
    <property type="entry name" value="Ester_Hydrolysis_Enzymes"/>
</dbReference>
<dbReference type="GO" id="GO:0004622">
    <property type="term" value="F:phosphatidylcholine lysophospholipase activity"/>
    <property type="evidence" value="ECO:0007669"/>
    <property type="project" value="TreeGrafter"/>
</dbReference>